<name>I8HWB5_9GAMM</name>
<evidence type="ECO:0008006" key="6">
    <source>
        <dbReference type="Google" id="ProtNLM"/>
    </source>
</evidence>
<evidence type="ECO:0000256" key="3">
    <source>
        <dbReference type="SAM" id="SignalP"/>
    </source>
</evidence>
<dbReference type="RefSeq" id="WP_007186976.1">
    <property type="nucleotide sequence ID" value="NZ_AKGD01000004.1"/>
</dbReference>
<feature type="region of interest" description="Disordered" evidence="1">
    <location>
        <begin position="126"/>
        <end position="188"/>
    </location>
</feature>
<dbReference type="InterPro" id="IPR038440">
    <property type="entry name" value="FimV_C_sf"/>
</dbReference>
<evidence type="ECO:0000256" key="2">
    <source>
        <dbReference type="SAM" id="Phobius"/>
    </source>
</evidence>
<accession>I8HWB5</accession>
<feature type="transmembrane region" description="Helical" evidence="2">
    <location>
        <begin position="253"/>
        <end position="272"/>
    </location>
</feature>
<dbReference type="Gene3D" id="1.20.58.2200">
    <property type="match status" value="1"/>
</dbReference>
<comment type="caution">
    <text evidence="4">The sequence shown here is derived from an EMBL/GenBank/DDBJ whole genome shotgun (WGS) entry which is preliminary data.</text>
</comment>
<feature type="compositionally biased region" description="Low complexity" evidence="1">
    <location>
        <begin position="221"/>
        <end position="234"/>
    </location>
</feature>
<keyword evidence="2" id="KW-0812">Transmembrane</keyword>
<feature type="chain" id="PRO_5003713710" description="LysM domain-containing protein" evidence="3">
    <location>
        <begin position="30"/>
        <end position="558"/>
    </location>
</feature>
<dbReference type="EMBL" id="AKGD01000004">
    <property type="protein sequence ID" value="EIT67606.1"/>
    <property type="molecule type" value="Genomic_DNA"/>
</dbReference>
<dbReference type="Proteomes" id="UP000003704">
    <property type="component" value="Unassembled WGS sequence"/>
</dbReference>
<feature type="region of interest" description="Disordered" evidence="1">
    <location>
        <begin position="521"/>
        <end position="558"/>
    </location>
</feature>
<organism evidence="4 5">
    <name type="scientific">Hydrocarboniphaga effusa AP103</name>
    <dbReference type="NCBI Taxonomy" id="1172194"/>
    <lineage>
        <taxon>Bacteria</taxon>
        <taxon>Pseudomonadati</taxon>
        <taxon>Pseudomonadota</taxon>
        <taxon>Gammaproteobacteria</taxon>
        <taxon>Nevskiales</taxon>
        <taxon>Nevskiaceae</taxon>
        <taxon>Hydrocarboniphaga</taxon>
    </lineage>
</organism>
<feature type="region of interest" description="Disordered" evidence="1">
    <location>
        <begin position="205"/>
        <end position="234"/>
    </location>
</feature>
<feature type="signal peptide" evidence="3">
    <location>
        <begin position="1"/>
        <end position="29"/>
    </location>
</feature>
<sequence length="558" mass="58756">MLLRMAKFLVQVVMLFTAILSAGLPAAQAAEALYGPVRPGESFWIIADTLREKPRVSQEQEMLALYLYNTESFTGGLDGLQKGATLRVPTAEQALEISQEDAARYIANLHRYKGVPPSMRHLVRKAGAAAPVAGAEDKTAAPRPEPPAASLPASPSPSVAAAAETPSAPAATATPDAQNPAALAEAAPAAEEASAVEVLAVDQASASPADAGPEPVSGNSAQTEPATAAAAVPPDEAQGTDILGVRIPLPTDWLILIGLGLVFLLLILAQAARVRRSLGEKVERVPPAPPRAPVAPVLAPVVAKPEPVEPVPEPSPEPVFAAAKAAPVVPMRAVEAPEPLPEEPPALNDPIADADFQLGYGHWDEAITGLEEALLIAPMSRDVIMKLAETYAEAGRAAEFEQLVARYNGTFGDSDWMRVQSLGRQLRPESQLFGGWVPVPPAPAGWLQPVPDDALDLSTPAALEGQAIPADQLPPEFGEFDLDSLETEDGPFTTDDVGTKLDLARAYLDMDDQEMARSLLDEVIEQGNDAQKQEAQELRDQLPPSSPSSPAQNSLRDA</sequence>
<dbReference type="NCBIfam" id="TIGR03504">
    <property type="entry name" value="FimV_Cterm"/>
    <property type="match status" value="1"/>
</dbReference>
<evidence type="ECO:0000313" key="5">
    <source>
        <dbReference type="Proteomes" id="UP000003704"/>
    </source>
</evidence>
<dbReference type="SUPFAM" id="SSF48452">
    <property type="entry name" value="TPR-like"/>
    <property type="match status" value="1"/>
</dbReference>
<dbReference type="STRING" id="1172194.WQQ_40410"/>
<evidence type="ECO:0000313" key="4">
    <source>
        <dbReference type="EMBL" id="EIT67606.1"/>
    </source>
</evidence>
<keyword evidence="5" id="KW-1185">Reference proteome</keyword>
<dbReference type="NCBIfam" id="TIGR03505">
    <property type="entry name" value="FimV_core"/>
    <property type="match status" value="1"/>
</dbReference>
<evidence type="ECO:0000256" key="1">
    <source>
        <dbReference type="SAM" id="MobiDB-lite"/>
    </source>
</evidence>
<dbReference type="InterPro" id="IPR020011">
    <property type="entry name" value="FimV_C"/>
</dbReference>
<proteinExistence type="predicted"/>
<dbReference type="AlphaFoldDB" id="I8HWB5"/>
<feature type="compositionally biased region" description="Low complexity" evidence="1">
    <location>
        <begin position="150"/>
        <end position="188"/>
    </location>
</feature>
<keyword evidence="2" id="KW-0472">Membrane</keyword>
<reference evidence="4 5" key="1">
    <citation type="journal article" date="2012" name="J. Bacteriol.">
        <title>Genome Sequence of n-Alkane-Degrading Hydrocarboniphaga effusa Strain AP103T (ATCC BAA-332T).</title>
        <authorList>
            <person name="Chang H.K."/>
            <person name="Zylstra G.J."/>
            <person name="Chae J.C."/>
        </authorList>
    </citation>
    <scope>NUCLEOTIDE SEQUENCE [LARGE SCALE GENOMIC DNA]</scope>
    <source>
        <strain evidence="4 5">AP103</strain>
    </source>
</reference>
<dbReference type="OrthoDB" id="5298707at2"/>
<dbReference type="InterPro" id="IPR011990">
    <property type="entry name" value="TPR-like_helical_dom_sf"/>
</dbReference>
<dbReference type="Gene3D" id="1.25.40.10">
    <property type="entry name" value="Tetratricopeptide repeat domain"/>
    <property type="match status" value="1"/>
</dbReference>
<keyword evidence="3" id="KW-0732">Signal</keyword>
<gene>
    <name evidence="4" type="ORF">WQQ_40410</name>
</gene>
<dbReference type="InterPro" id="IPR020012">
    <property type="entry name" value="LysM_FimV"/>
</dbReference>
<keyword evidence="2" id="KW-1133">Transmembrane helix</keyword>
<feature type="compositionally biased region" description="Basic and acidic residues" evidence="1">
    <location>
        <begin position="531"/>
        <end position="540"/>
    </location>
</feature>
<protein>
    <recommendedName>
        <fullName evidence="6">LysM domain-containing protein</fullName>
    </recommendedName>
</protein>